<name>A0A0U3EDI7_9CREN</name>
<proteinExistence type="predicted"/>
<reference evidence="2 3" key="1">
    <citation type="submission" date="2013-11" db="EMBL/GenBank/DDBJ databases">
        <title>Comparative genomics of Ignicoccus.</title>
        <authorList>
            <person name="Podar M."/>
        </authorList>
    </citation>
    <scope>NUCLEOTIDE SEQUENCE [LARGE SCALE GENOMIC DNA]</scope>
    <source>
        <strain evidence="2 3">DSM 13165</strain>
    </source>
</reference>
<gene>
    <name evidence="2" type="ORF">EYM_04510</name>
</gene>
<dbReference type="Proteomes" id="UP000060778">
    <property type="component" value="Chromosome"/>
</dbReference>
<keyword evidence="1" id="KW-1133">Transmembrane helix</keyword>
<organism evidence="2 3">
    <name type="scientific">Ignicoccus islandicus DSM 13165</name>
    <dbReference type="NCBI Taxonomy" id="940295"/>
    <lineage>
        <taxon>Archaea</taxon>
        <taxon>Thermoproteota</taxon>
        <taxon>Thermoprotei</taxon>
        <taxon>Desulfurococcales</taxon>
        <taxon>Desulfurococcaceae</taxon>
        <taxon>Ignicoccus</taxon>
    </lineage>
</organism>
<feature type="transmembrane region" description="Helical" evidence="1">
    <location>
        <begin position="7"/>
        <end position="27"/>
    </location>
</feature>
<protein>
    <submittedName>
        <fullName evidence="2">Uncharacterized protein</fullName>
    </submittedName>
</protein>
<keyword evidence="3" id="KW-1185">Reference proteome</keyword>
<keyword evidence="1" id="KW-0812">Transmembrane</keyword>
<dbReference type="KEGG" id="iis:EYM_04510"/>
<dbReference type="STRING" id="940295.EYM_04510"/>
<evidence type="ECO:0000256" key="1">
    <source>
        <dbReference type="SAM" id="Phobius"/>
    </source>
</evidence>
<evidence type="ECO:0000313" key="3">
    <source>
        <dbReference type="Proteomes" id="UP000060778"/>
    </source>
</evidence>
<dbReference type="EMBL" id="CP006867">
    <property type="protein sequence ID" value="ALU12499.1"/>
    <property type="molecule type" value="Genomic_DNA"/>
</dbReference>
<evidence type="ECO:0000313" key="2">
    <source>
        <dbReference type="EMBL" id="ALU12499.1"/>
    </source>
</evidence>
<accession>A0A0U3EDI7</accession>
<keyword evidence="1" id="KW-0472">Membrane</keyword>
<dbReference type="AlphaFoldDB" id="A0A0U3EDI7"/>
<sequence length="176" mass="19731">MAVRKEMVAAVVSLLMVGVLSILLYTAPPSCTCGPIQVPTIYNTTTLTLWKTVTVTKRWEGPVCNYCHASIPEADYRVANFNATYKGLLVKLSPAEVQGKYVMVLFVTNVTKKLLAVHVVVPKDCVEVRNHSELPFLRSYWERKVVEVPSHVVMEANLTEFDWNWGYAIDCPKVIG</sequence>